<feature type="compositionally biased region" description="Low complexity" evidence="2">
    <location>
        <begin position="542"/>
        <end position="567"/>
    </location>
</feature>
<organism evidence="3 4">
    <name type="scientific">Symbiodinium microadriaticum</name>
    <name type="common">Dinoflagellate</name>
    <name type="synonym">Zooxanthella microadriatica</name>
    <dbReference type="NCBI Taxonomy" id="2951"/>
    <lineage>
        <taxon>Eukaryota</taxon>
        <taxon>Sar</taxon>
        <taxon>Alveolata</taxon>
        <taxon>Dinophyceae</taxon>
        <taxon>Suessiales</taxon>
        <taxon>Symbiodiniaceae</taxon>
        <taxon>Symbiodinium</taxon>
    </lineage>
</organism>
<feature type="compositionally biased region" description="Basic residues" evidence="2">
    <location>
        <begin position="511"/>
        <end position="524"/>
    </location>
</feature>
<dbReference type="SUPFAM" id="SSF56349">
    <property type="entry name" value="DNA breaking-rejoining enzymes"/>
    <property type="match status" value="1"/>
</dbReference>
<feature type="region of interest" description="Disordered" evidence="2">
    <location>
        <begin position="387"/>
        <end position="828"/>
    </location>
</feature>
<accession>A0A1Q9BZ45</accession>
<dbReference type="GO" id="GO:0015074">
    <property type="term" value="P:DNA integration"/>
    <property type="evidence" value="ECO:0007669"/>
    <property type="project" value="InterPro"/>
</dbReference>
<feature type="compositionally biased region" description="Basic and acidic residues" evidence="2">
    <location>
        <begin position="721"/>
        <end position="730"/>
    </location>
</feature>
<gene>
    <name evidence="3" type="ORF">AK812_SmicGene44185</name>
</gene>
<dbReference type="EMBL" id="LSRX01002198">
    <property type="protein sequence ID" value="OLP75945.1"/>
    <property type="molecule type" value="Genomic_DNA"/>
</dbReference>
<evidence type="ECO:0000313" key="4">
    <source>
        <dbReference type="Proteomes" id="UP000186817"/>
    </source>
</evidence>
<proteinExistence type="predicted"/>
<feature type="compositionally biased region" description="Basic and acidic residues" evidence="2">
    <location>
        <begin position="747"/>
        <end position="781"/>
    </location>
</feature>
<evidence type="ECO:0000256" key="1">
    <source>
        <dbReference type="ARBA" id="ARBA00023172"/>
    </source>
</evidence>
<dbReference type="GO" id="GO:0006310">
    <property type="term" value="P:DNA recombination"/>
    <property type="evidence" value="ECO:0007669"/>
    <property type="project" value="UniProtKB-KW"/>
</dbReference>
<feature type="compositionally biased region" description="Basic and acidic residues" evidence="2">
    <location>
        <begin position="1017"/>
        <end position="1028"/>
    </location>
</feature>
<feature type="compositionally biased region" description="Basic and acidic residues" evidence="2">
    <location>
        <begin position="582"/>
        <end position="594"/>
    </location>
</feature>
<dbReference type="Proteomes" id="UP000186817">
    <property type="component" value="Unassembled WGS sequence"/>
</dbReference>
<feature type="compositionally biased region" description="Basic and acidic residues" evidence="2">
    <location>
        <begin position="693"/>
        <end position="706"/>
    </location>
</feature>
<dbReference type="InterPro" id="IPR011010">
    <property type="entry name" value="DNA_brk_join_enz"/>
</dbReference>
<sequence>MESRVALAEAARRTWRTGLKLEKGRPTLPATRSRREKLTDAFAYWLLERGRTWDGTLALAKFDVDQLNEILIWYGQWLFEEGKPYYHYSETINAFSLACPAVRRQLQPAWDLAFCWQRHEPPTHHTALPWQVLLALIAVCYVWGWDSLAGVLALCWGGLARVGEVISAKRKDLVLPCDLGLGGAPGGRQVFLSVLEAKTRFKAARHQSLKVDQPQLVDVIAFAFGELSPSASLWPFSGSTLRSRFKKLLSAIGLPERAVEGTRDFDLASLRAGGATWLMGATEAPDMVRRRGRWVSNKVMEIYVQEVSAMLYLPRLSPEQREHIFAWTNSFEAAFEFARWKMKSRDVEKLQSYLPHLRRVKEDESFTVTDTWADTMALKDMWTGTREKKTKMTKEEPETQEAEKEHEEAGDEEGYDEEAGEEEEKTSDPLVEPAEKEQSNKKQRKAAEAKASHKAKEKEQAKENAKPKAKAQEKAKPKEKAKAQEKAQAKEKAKAKEKATPKEKTAAAPKKAARGRAQAKHKSTATKEEAGDGDENGADQESGATTSPSSTTDSSSPSASSSASLKVPEAEAKAAQKPPKRSGGEDAKPADDAKRRRTAAKTKASPVPFRIKRMNSRTRTQQPQQPQQPQQQQQHQQRQKQTPEFDFFQAALEMSEDVPMGSGSLSALAAQGPEAEPDDERRPAPATRPSALKPREKPPEEAKPETSARVQKVEAQSPLEKPPEEAKPDETSAGVQKVEAQQSPPEKPPEAKPDETSTRVQKVEAKSLREKPPEAKPETSKEVPQVEAQQSPREKPPEAKPDETSARVLQVEAQSPGEKPPEAKPEAPISYEYGYDAMHGREDIEQRGTKAAPSQPKQKAAQEALEELRETVVKGQDGESWKVQHKNQAKSNAVVILSLLQKDSKWRQKAQYVIKDKITSEVGMLMMKQIMGRACTGHIKVEDIKKCKDELWHCVNNGQWLQWMQDIGCRDDWYTSEKYIAWVKDRQGNPAIKPHVPDPAKPPAANPDTLETQIDPKATKAESNETKAKGGKKPKQTINAELKDAEKAARNIVLHMQKATQIVDRIAQEVDRMPSEWSWTGPLLTDFQKLQKELKQALSPEVGEDLSEFVSELKLCVITAAATKDMKKRFGNQYVPMLTLFIDRCKAVAQQPLARTIETLCGMLNLASKIDNMSKAGNDQPPPGDSKTKATGKKKPKSKAKAKAVKQDEDA</sequence>
<dbReference type="Gene3D" id="1.10.443.10">
    <property type="entry name" value="Intergrase catalytic core"/>
    <property type="match status" value="1"/>
</dbReference>
<feature type="compositionally biased region" description="Basic and acidic residues" evidence="2">
    <location>
        <begin position="433"/>
        <end position="505"/>
    </location>
</feature>
<feature type="compositionally biased region" description="Basic and acidic residues" evidence="2">
    <location>
        <begin position="387"/>
        <end position="407"/>
    </location>
</feature>
<feature type="region of interest" description="Disordered" evidence="2">
    <location>
        <begin position="990"/>
        <end position="1036"/>
    </location>
</feature>
<reference evidence="3 4" key="1">
    <citation type="submission" date="2016-02" db="EMBL/GenBank/DDBJ databases">
        <title>Genome analysis of coral dinoflagellate symbionts highlights evolutionary adaptations to a symbiotic lifestyle.</title>
        <authorList>
            <person name="Aranda M."/>
            <person name="Li Y."/>
            <person name="Liew Y.J."/>
            <person name="Baumgarten S."/>
            <person name="Simakov O."/>
            <person name="Wilson M."/>
            <person name="Piel J."/>
            <person name="Ashoor H."/>
            <person name="Bougouffa S."/>
            <person name="Bajic V.B."/>
            <person name="Ryu T."/>
            <person name="Ravasi T."/>
            <person name="Bayer T."/>
            <person name="Micklem G."/>
            <person name="Kim H."/>
            <person name="Bhak J."/>
            <person name="Lajeunesse T.C."/>
            <person name="Voolstra C.R."/>
        </authorList>
    </citation>
    <scope>NUCLEOTIDE SEQUENCE [LARGE SCALE GENOMIC DNA]</scope>
    <source>
        <strain evidence="3 4">CCMP2467</strain>
    </source>
</reference>
<dbReference type="GO" id="GO:0003677">
    <property type="term" value="F:DNA binding"/>
    <property type="evidence" value="ECO:0007669"/>
    <property type="project" value="InterPro"/>
</dbReference>
<evidence type="ECO:0000313" key="3">
    <source>
        <dbReference type="EMBL" id="OLP75945.1"/>
    </source>
</evidence>
<dbReference type="InterPro" id="IPR013762">
    <property type="entry name" value="Integrase-like_cat_sf"/>
</dbReference>
<comment type="caution">
    <text evidence="3">The sequence shown here is derived from an EMBL/GenBank/DDBJ whole genome shotgun (WGS) entry which is preliminary data.</text>
</comment>
<evidence type="ECO:0000256" key="2">
    <source>
        <dbReference type="SAM" id="MobiDB-lite"/>
    </source>
</evidence>
<dbReference type="AlphaFoldDB" id="A0A1Q9BZ45"/>
<feature type="compositionally biased region" description="Basic and acidic residues" evidence="2">
    <location>
        <begin position="792"/>
        <end position="805"/>
    </location>
</feature>
<feature type="compositionally biased region" description="Basic residues" evidence="2">
    <location>
        <begin position="1190"/>
        <end position="1204"/>
    </location>
</feature>
<protein>
    <submittedName>
        <fullName evidence="3">Uncharacterized protein</fullName>
    </submittedName>
</protein>
<feature type="compositionally biased region" description="Low complexity" evidence="2">
    <location>
        <begin position="617"/>
        <end position="642"/>
    </location>
</feature>
<feature type="region of interest" description="Disordered" evidence="2">
    <location>
        <begin position="1172"/>
        <end position="1211"/>
    </location>
</feature>
<feature type="compositionally biased region" description="Acidic residues" evidence="2">
    <location>
        <begin position="408"/>
        <end position="425"/>
    </location>
</feature>
<keyword evidence="4" id="KW-1185">Reference proteome</keyword>
<keyword evidence="1" id="KW-0233">DNA recombination</keyword>
<name>A0A1Q9BZ45_SYMMI</name>